<dbReference type="EMBL" id="BSXW01004003">
    <property type="protein sequence ID" value="GMF47711.1"/>
    <property type="molecule type" value="Genomic_DNA"/>
</dbReference>
<evidence type="ECO:0000256" key="2">
    <source>
        <dbReference type="SAM" id="Phobius"/>
    </source>
</evidence>
<keyword evidence="2" id="KW-1133">Transmembrane helix</keyword>
<dbReference type="Proteomes" id="UP001165083">
    <property type="component" value="Unassembled WGS sequence"/>
</dbReference>
<feature type="region of interest" description="Disordered" evidence="1">
    <location>
        <begin position="1"/>
        <end position="25"/>
    </location>
</feature>
<dbReference type="OrthoDB" id="268593at2759"/>
<gene>
    <name evidence="3" type="ORF">Plil01_001706300</name>
</gene>
<dbReference type="AlphaFoldDB" id="A0A9W7CY97"/>
<keyword evidence="2" id="KW-0472">Membrane</keyword>
<keyword evidence="4" id="KW-1185">Reference proteome</keyword>
<evidence type="ECO:0000313" key="3">
    <source>
        <dbReference type="EMBL" id="GMF47711.1"/>
    </source>
</evidence>
<reference evidence="3" key="1">
    <citation type="submission" date="2023-04" db="EMBL/GenBank/DDBJ databases">
        <title>Phytophthora lilii NBRC 32176.</title>
        <authorList>
            <person name="Ichikawa N."/>
            <person name="Sato H."/>
            <person name="Tonouchi N."/>
        </authorList>
    </citation>
    <scope>NUCLEOTIDE SEQUENCE</scope>
    <source>
        <strain evidence="3">NBRC 32176</strain>
    </source>
</reference>
<organism evidence="3 4">
    <name type="scientific">Phytophthora lilii</name>
    <dbReference type="NCBI Taxonomy" id="2077276"/>
    <lineage>
        <taxon>Eukaryota</taxon>
        <taxon>Sar</taxon>
        <taxon>Stramenopiles</taxon>
        <taxon>Oomycota</taxon>
        <taxon>Peronosporomycetes</taxon>
        <taxon>Peronosporales</taxon>
        <taxon>Peronosporaceae</taxon>
        <taxon>Phytophthora</taxon>
    </lineage>
</organism>
<feature type="transmembrane region" description="Helical" evidence="2">
    <location>
        <begin position="178"/>
        <end position="201"/>
    </location>
</feature>
<keyword evidence="2" id="KW-0812">Transmembrane</keyword>
<evidence type="ECO:0000313" key="4">
    <source>
        <dbReference type="Proteomes" id="UP001165083"/>
    </source>
</evidence>
<feature type="transmembrane region" description="Helical" evidence="2">
    <location>
        <begin position="128"/>
        <end position="149"/>
    </location>
</feature>
<evidence type="ECO:0000256" key="1">
    <source>
        <dbReference type="SAM" id="MobiDB-lite"/>
    </source>
</evidence>
<proteinExistence type="predicted"/>
<sequence>MQPHHRKSHHHLAPAIGIRLTNSEGDQASELTEQVDLRRMSLDQASEHGVANLSELLSTTDSSYCAPPSRRTSIKAQVQPITLGALPRKTSLRSKVSESRALRRVRSSIRVVYFKESFYEVYGTLGHVMLLAFTLSFLAMLYMTVVQIIPNWTANFLMGTDSLDNGEFLLMSKPSQTIVVTSALMLSVFACLYLWLIVFMLSYNSETTVNTLAQAPDPKSLSNRVMQKLLPLMKRIQAQTGGAPSGAASPVTNMSSRLRSFENIKTLSSKFNRTSSFGSRTSSFGSNTANRIISDFTSMQGTYHHYYVRTLLASARSSPNCTLTM</sequence>
<protein>
    <submittedName>
        <fullName evidence="3">Unnamed protein product</fullName>
    </submittedName>
</protein>
<name>A0A9W7CY97_9STRA</name>
<accession>A0A9W7CY97</accession>
<comment type="caution">
    <text evidence="3">The sequence shown here is derived from an EMBL/GenBank/DDBJ whole genome shotgun (WGS) entry which is preliminary data.</text>
</comment>
<feature type="compositionally biased region" description="Basic residues" evidence="1">
    <location>
        <begin position="1"/>
        <end position="12"/>
    </location>
</feature>